<protein>
    <submittedName>
        <fullName evidence="1">Uncharacterized protein</fullName>
    </submittedName>
</protein>
<proteinExistence type="predicted"/>
<dbReference type="AlphaFoldDB" id="A0A4Q9PX56"/>
<evidence type="ECO:0000313" key="1">
    <source>
        <dbReference type="EMBL" id="TBU59110.1"/>
    </source>
</evidence>
<organism evidence="1 2">
    <name type="scientific">Dichomitus squalens</name>
    <dbReference type="NCBI Taxonomy" id="114155"/>
    <lineage>
        <taxon>Eukaryota</taxon>
        <taxon>Fungi</taxon>
        <taxon>Dikarya</taxon>
        <taxon>Basidiomycota</taxon>
        <taxon>Agaricomycotina</taxon>
        <taxon>Agaricomycetes</taxon>
        <taxon>Polyporales</taxon>
        <taxon>Polyporaceae</taxon>
        <taxon>Dichomitus</taxon>
    </lineage>
</organism>
<dbReference type="Proteomes" id="UP000292082">
    <property type="component" value="Unassembled WGS sequence"/>
</dbReference>
<sequence length="72" mass="7875">MDRSTSGRLLRIVGLLSTPVPAVGFNARSASGNRAGVCFRCHLCFSRHLHFSLFILSISTPLSYCCCIWAPC</sequence>
<gene>
    <name evidence="1" type="ORF">BD310DRAFT_925716</name>
</gene>
<reference evidence="1 2" key="1">
    <citation type="submission" date="2019-01" db="EMBL/GenBank/DDBJ databases">
        <title>Draft genome sequences of three monokaryotic isolates of the white-rot basidiomycete fungus Dichomitus squalens.</title>
        <authorList>
            <consortium name="DOE Joint Genome Institute"/>
            <person name="Lopez S.C."/>
            <person name="Andreopoulos B."/>
            <person name="Pangilinan J."/>
            <person name="Lipzen A."/>
            <person name="Riley R."/>
            <person name="Ahrendt S."/>
            <person name="Ng V."/>
            <person name="Barry K."/>
            <person name="Daum C."/>
            <person name="Grigoriev I.V."/>
            <person name="Hilden K.S."/>
            <person name="Makela M.R."/>
            <person name="de Vries R.P."/>
        </authorList>
    </citation>
    <scope>NUCLEOTIDE SEQUENCE [LARGE SCALE GENOMIC DNA]</scope>
    <source>
        <strain evidence="1 2">CBS 464.89</strain>
    </source>
</reference>
<name>A0A4Q9PX56_9APHY</name>
<keyword evidence="2" id="KW-1185">Reference proteome</keyword>
<evidence type="ECO:0000313" key="2">
    <source>
        <dbReference type="Proteomes" id="UP000292082"/>
    </source>
</evidence>
<dbReference type="EMBL" id="ML145117">
    <property type="protein sequence ID" value="TBU59110.1"/>
    <property type="molecule type" value="Genomic_DNA"/>
</dbReference>
<accession>A0A4Q9PX56</accession>